<proteinExistence type="predicted"/>
<evidence type="ECO:0000256" key="1">
    <source>
        <dbReference type="ARBA" id="ARBA00000085"/>
    </source>
</evidence>
<dbReference type="InterPro" id="IPR003660">
    <property type="entry name" value="HAMP_dom"/>
</dbReference>
<dbReference type="Pfam" id="PF00672">
    <property type="entry name" value="HAMP"/>
    <property type="match status" value="1"/>
</dbReference>
<evidence type="ECO:0000256" key="3">
    <source>
        <dbReference type="ARBA" id="ARBA00012438"/>
    </source>
</evidence>
<dbReference type="SUPFAM" id="SSF55874">
    <property type="entry name" value="ATPase domain of HSP90 chaperone/DNA topoisomerase II/histidine kinase"/>
    <property type="match status" value="1"/>
</dbReference>
<evidence type="ECO:0000256" key="11">
    <source>
        <dbReference type="ARBA" id="ARBA00023012"/>
    </source>
</evidence>
<dbReference type="SMART" id="SM00304">
    <property type="entry name" value="HAMP"/>
    <property type="match status" value="1"/>
</dbReference>
<keyword evidence="16" id="KW-1185">Reference proteome</keyword>
<dbReference type="Pfam" id="PF02518">
    <property type="entry name" value="HATPase_c"/>
    <property type="match status" value="1"/>
</dbReference>
<evidence type="ECO:0000313" key="15">
    <source>
        <dbReference type="EMBL" id="GAA3694200.1"/>
    </source>
</evidence>
<feature type="region of interest" description="Disordered" evidence="12">
    <location>
        <begin position="1"/>
        <end position="26"/>
    </location>
</feature>
<dbReference type="GO" id="GO:0016301">
    <property type="term" value="F:kinase activity"/>
    <property type="evidence" value="ECO:0007669"/>
    <property type="project" value="UniProtKB-KW"/>
</dbReference>
<dbReference type="EMBL" id="BAAAZP010000141">
    <property type="protein sequence ID" value="GAA3694200.1"/>
    <property type="molecule type" value="Genomic_DNA"/>
</dbReference>
<keyword evidence="8 15" id="KW-0418">Kinase</keyword>
<dbReference type="InterPro" id="IPR050482">
    <property type="entry name" value="Sensor_HK_TwoCompSys"/>
</dbReference>
<evidence type="ECO:0000256" key="9">
    <source>
        <dbReference type="ARBA" id="ARBA00022840"/>
    </source>
</evidence>
<dbReference type="RefSeq" id="WP_344887624.1">
    <property type="nucleotide sequence ID" value="NZ_BAAAZP010000141.1"/>
</dbReference>
<accession>A0ABP7CPV4</accession>
<dbReference type="EC" id="2.7.13.3" evidence="3"/>
<evidence type="ECO:0000256" key="10">
    <source>
        <dbReference type="ARBA" id="ARBA00022989"/>
    </source>
</evidence>
<dbReference type="SMART" id="SM00387">
    <property type="entry name" value="HATPase_c"/>
    <property type="match status" value="1"/>
</dbReference>
<evidence type="ECO:0000259" key="14">
    <source>
        <dbReference type="PROSITE" id="PS50885"/>
    </source>
</evidence>
<dbReference type="Pfam" id="PF07730">
    <property type="entry name" value="HisKA_3"/>
    <property type="match status" value="1"/>
</dbReference>
<dbReference type="Proteomes" id="UP001500902">
    <property type="component" value="Unassembled WGS sequence"/>
</dbReference>
<keyword evidence="10 13" id="KW-1133">Transmembrane helix</keyword>
<keyword evidence="11" id="KW-0902">Two-component regulatory system</keyword>
<comment type="caution">
    <text evidence="15">The sequence shown here is derived from an EMBL/GenBank/DDBJ whole genome shotgun (WGS) entry which is preliminary data.</text>
</comment>
<dbReference type="PANTHER" id="PTHR24421">
    <property type="entry name" value="NITRATE/NITRITE SENSOR PROTEIN NARX-RELATED"/>
    <property type="match status" value="1"/>
</dbReference>
<keyword evidence="7" id="KW-0547">Nucleotide-binding</keyword>
<organism evidence="15 16">
    <name type="scientific">Nonomuraea antimicrobica</name>
    <dbReference type="NCBI Taxonomy" id="561173"/>
    <lineage>
        <taxon>Bacteria</taxon>
        <taxon>Bacillati</taxon>
        <taxon>Actinomycetota</taxon>
        <taxon>Actinomycetes</taxon>
        <taxon>Streptosporangiales</taxon>
        <taxon>Streptosporangiaceae</taxon>
        <taxon>Nonomuraea</taxon>
    </lineage>
</organism>
<dbReference type="PROSITE" id="PS50885">
    <property type="entry name" value="HAMP"/>
    <property type="match status" value="1"/>
</dbReference>
<gene>
    <name evidence="15" type="ORF">GCM10022224_069680</name>
</gene>
<dbReference type="CDD" id="cd16917">
    <property type="entry name" value="HATPase_UhpB-NarQ-NarX-like"/>
    <property type="match status" value="1"/>
</dbReference>
<dbReference type="PANTHER" id="PTHR24421:SF10">
    <property type="entry name" value="NITRATE_NITRITE SENSOR PROTEIN NARQ"/>
    <property type="match status" value="1"/>
</dbReference>
<evidence type="ECO:0000256" key="5">
    <source>
        <dbReference type="ARBA" id="ARBA00022679"/>
    </source>
</evidence>
<dbReference type="InterPro" id="IPR036890">
    <property type="entry name" value="HATPase_C_sf"/>
</dbReference>
<keyword evidence="6 13" id="KW-0812">Transmembrane</keyword>
<evidence type="ECO:0000256" key="8">
    <source>
        <dbReference type="ARBA" id="ARBA00022777"/>
    </source>
</evidence>
<evidence type="ECO:0000256" key="2">
    <source>
        <dbReference type="ARBA" id="ARBA00004370"/>
    </source>
</evidence>
<protein>
    <recommendedName>
        <fullName evidence="3">histidine kinase</fullName>
        <ecNumber evidence="3">2.7.13.3</ecNumber>
    </recommendedName>
</protein>
<keyword evidence="13" id="KW-0472">Membrane</keyword>
<keyword evidence="9" id="KW-0067">ATP-binding</keyword>
<evidence type="ECO:0000256" key="7">
    <source>
        <dbReference type="ARBA" id="ARBA00022741"/>
    </source>
</evidence>
<evidence type="ECO:0000313" key="16">
    <source>
        <dbReference type="Proteomes" id="UP001500902"/>
    </source>
</evidence>
<dbReference type="InterPro" id="IPR011712">
    <property type="entry name" value="Sig_transdc_His_kin_sub3_dim/P"/>
</dbReference>
<feature type="transmembrane region" description="Helical" evidence="13">
    <location>
        <begin position="35"/>
        <end position="59"/>
    </location>
</feature>
<evidence type="ECO:0000256" key="12">
    <source>
        <dbReference type="SAM" id="MobiDB-lite"/>
    </source>
</evidence>
<comment type="catalytic activity">
    <reaction evidence="1">
        <text>ATP + protein L-histidine = ADP + protein N-phospho-L-histidine.</text>
        <dbReference type="EC" id="2.7.13.3"/>
    </reaction>
</comment>
<comment type="subcellular location">
    <subcellularLocation>
        <location evidence="2">Membrane</location>
    </subcellularLocation>
</comment>
<dbReference type="Gene3D" id="1.20.5.1930">
    <property type="match status" value="1"/>
</dbReference>
<feature type="transmembrane region" description="Helical" evidence="13">
    <location>
        <begin position="65"/>
        <end position="88"/>
    </location>
</feature>
<feature type="domain" description="HAMP" evidence="14">
    <location>
        <begin position="89"/>
        <end position="141"/>
    </location>
</feature>
<reference evidence="16" key="1">
    <citation type="journal article" date="2019" name="Int. J. Syst. Evol. Microbiol.">
        <title>The Global Catalogue of Microorganisms (GCM) 10K type strain sequencing project: providing services to taxonomists for standard genome sequencing and annotation.</title>
        <authorList>
            <consortium name="The Broad Institute Genomics Platform"/>
            <consortium name="The Broad Institute Genome Sequencing Center for Infectious Disease"/>
            <person name="Wu L."/>
            <person name="Ma J."/>
        </authorList>
    </citation>
    <scope>NUCLEOTIDE SEQUENCE [LARGE SCALE GENOMIC DNA]</scope>
    <source>
        <strain evidence="16">JCM 16904</strain>
    </source>
</reference>
<dbReference type="InterPro" id="IPR003594">
    <property type="entry name" value="HATPase_dom"/>
</dbReference>
<name>A0ABP7CPV4_9ACTN</name>
<evidence type="ECO:0000256" key="4">
    <source>
        <dbReference type="ARBA" id="ARBA00022553"/>
    </source>
</evidence>
<keyword evidence="5" id="KW-0808">Transferase</keyword>
<evidence type="ECO:0000256" key="13">
    <source>
        <dbReference type="SAM" id="Phobius"/>
    </source>
</evidence>
<sequence>MDDRADAPGDAPSGPTGLGGSRTARSAPRPPAQALFLRLVVINGLVFAAGTLVLALSPATVSSPIMWAEVPVLVVGLAVMLTANAVLLRRSLAPLDALTALMQRVDLLRGGDRLPDGGNSDLTHLIGTFNAMLDRLEAERSASSAHALAAQEGERKRIARELHDEVGQSLTVVLLGLKRVVDRAPADLREDLQGVQETVRASLDEVRQVARRLRPGVLEDLGLHSALSALAGDLSQMSGIPVTRSVRPDLPRLGADVELVLYRIAQESLTNIARHAAATRAELSLTVEDGRLVLRIADDGRGGARQDGAGIRGMRERALLVGARLTVDSPPGEGTRVTLVIPDTANRSEPL</sequence>
<evidence type="ECO:0000256" key="6">
    <source>
        <dbReference type="ARBA" id="ARBA00022692"/>
    </source>
</evidence>
<keyword evidence="4" id="KW-0597">Phosphoprotein</keyword>
<dbReference type="Gene3D" id="3.30.565.10">
    <property type="entry name" value="Histidine kinase-like ATPase, C-terminal domain"/>
    <property type="match status" value="1"/>
</dbReference>